<evidence type="ECO:0000313" key="1">
    <source>
        <dbReference type="EMBL" id="KAI9919056.1"/>
    </source>
</evidence>
<proteinExistence type="predicted"/>
<sequence>MVDSGDLWRNRNKVFVAGLPLYVDENALYEKFNSFGEMHQSKDVYDNISGRSKGLGFVTFCDYAHALDAVAQLNQTKWDKLTLNTFYAKYLTRAASYAQRLAEHIQTKEFQGFGHVQFYEEGPCEAAVQFDGMVVMGRPMKLDYDTRDEAYAQARDALQKKLKKRHMS</sequence>
<dbReference type="EMBL" id="CM047591">
    <property type="protein sequence ID" value="KAI9919056.1"/>
    <property type="molecule type" value="Genomic_DNA"/>
</dbReference>
<protein>
    <submittedName>
        <fullName evidence="1">Uncharacterized protein</fullName>
    </submittedName>
</protein>
<gene>
    <name evidence="1" type="ORF">PsorP6_011935</name>
</gene>
<keyword evidence="2" id="KW-1185">Reference proteome</keyword>
<accession>A0ACC0WMU5</accession>
<evidence type="ECO:0000313" key="2">
    <source>
        <dbReference type="Proteomes" id="UP001163321"/>
    </source>
</evidence>
<name>A0ACC0WMU5_9STRA</name>
<comment type="caution">
    <text evidence="1">The sequence shown here is derived from an EMBL/GenBank/DDBJ whole genome shotgun (WGS) entry which is preliminary data.</text>
</comment>
<dbReference type="Proteomes" id="UP001163321">
    <property type="component" value="Chromosome 12"/>
</dbReference>
<organism evidence="1 2">
    <name type="scientific">Peronosclerospora sorghi</name>
    <dbReference type="NCBI Taxonomy" id="230839"/>
    <lineage>
        <taxon>Eukaryota</taxon>
        <taxon>Sar</taxon>
        <taxon>Stramenopiles</taxon>
        <taxon>Oomycota</taxon>
        <taxon>Peronosporomycetes</taxon>
        <taxon>Peronosporales</taxon>
        <taxon>Peronosporaceae</taxon>
        <taxon>Peronosclerospora</taxon>
    </lineage>
</organism>
<reference evidence="1 2" key="1">
    <citation type="journal article" date="2022" name="bioRxiv">
        <title>The genome of the oomycete Peronosclerospora sorghi, a cosmopolitan pathogen of maize and sorghum, is inflated with dispersed pseudogenes.</title>
        <authorList>
            <person name="Fletcher K."/>
            <person name="Martin F."/>
            <person name="Isakeit T."/>
            <person name="Cavanaugh K."/>
            <person name="Magill C."/>
            <person name="Michelmore R."/>
        </authorList>
    </citation>
    <scope>NUCLEOTIDE SEQUENCE [LARGE SCALE GENOMIC DNA]</scope>
    <source>
        <strain evidence="1">P6</strain>
    </source>
</reference>